<gene>
    <name evidence="1" type="ORF">KIMC2_05020</name>
</gene>
<evidence type="ECO:0008006" key="3">
    <source>
        <dbReference type="Google" id="ProtNLM"/>
    </source>
</evidence>
<proteinExistence type="predicted"/>
<dbReference type="KEGG" id="xak:KIMC2_05020"/>
<reference evidence="1 2" key="1">
    <citation type="journal article" date="2023" name="Microbiol. Spectr.">
        <title>Symbiosis of Carpenter Bees with Uncharacterized Lactic Acid Bacteria Showing NAD Auxotrophy.</title>
        <authorList>
            <person name="Kawasaki S."/>
            <person name="Ozawa K."/>
            <person name="Mori T."/>
            <person name="Yamamoto A."/>
            <person name="Ito M."/>
            <person name="Ohkuma M."/>
            <person name="Sakamoto M."/>
            <person name="Matsutani M."/>
        </authorList>
    </citation>
    <scope>NUCLEOTIDE SEQUENCE [LARGE SCALE GENOMIC DNA]</scope>
    <source>
        <strain evidence="1 2">KimC2</strain>
    </source>
</reference>
<sequence>MRKREILPSNDLLFKKLFASPKNRHILIGFIHDMIGLNVVDVIIENPYNIRTFKVTEDQQEFLETEVDVLARLDDGSLVTIELQVRREAHFIERSLHYLS</sequence>
<dbReference type="Pfam" id="PF12784">
    <property type="entry name" value="PDDEXK_2"/>
    <property type="match status" value="1"/>
</dbReference>
<dbReference type="Proteomes" id="UP001321804">
    <property type="component" value="Chromosome"/>
</dbReference>
<protein>
    <recommendedName>
        <fullName evidence="3">Rpn family recombination-promoting nuclease/putative transposase</fullName>
    </recommendedName>
</protein>
<keyword evidence="2" id="KW-1185">Reference proteome</keyword>
<evidence type="ECO:0000313" key="2">
    <source>
        <dbReference type="Proteomes" id="UP001321804"/>
    </source>
</evidence>
<evidence type="ECO:0000313" key="1">
    <source>
        <dbReference type="EMBL" id="BDR55940.1"/>
    </source>
</evidence>
<accession>A0AAU9D0X8</accession>
<dbReference type="AlphaFoldDB" id="A0AAU9D0X8"/>
<name>A0AAU9D0X8_9LACO</name>
<dbReference type="EMBL" id="AP026801">
    <property type="protein sequence ID" value="BDR55940.1"/>
    <property type="molecule type" value="Genomic_DNA"/>
</dbReference>
<organism evidence="1 2">
    <name type="scientific">Xylocopilactobacillus apis</name>
    <dbReference type="NCBI Taxonomy" id="2932183"/>
    <lineage>
        <taxon>Bacteria</taxon>
        <taxon>Bacillati</taxon>
        <taxon>Bacillota</taxon>
        <taxon>Bacilli</taxon>
        <taxon>Lactobacillales</taxon>
        <taxon>Lactobacillaceae</taxon>
        <taxon>Xylocopilactobacillus</taxon>
    </lineage>
</organism>